<comment type="caution">
    <text evidence="2">The sequence shown here is derived from an EMBL/GenBank/DDBJ whole genome shotgun (WGS) entry which is preliminary data.</text>
</comment>
<evidence type="ECO:0000313" key="3">
    <source>
        <dbReference type="Proteomes" id="UP001157109"/>
    </source>
</evidence>
<keyword evidence="3" id="KW-1185">Reference proteome</keyword>
<proteinExistence type="predicted"/>
<dbReference type="Proteomes" id="UP001157109">
    <property type="component" value="Unassembled WGS sequence"/>
</dbReference>
<dbReference type="Gene3D" id="6.10.250.660">
    <property type="match status" value="1"/>
</dbReference>
<organism evidence="2 3">
    <name type="scientific">Arsenicicoccus piscis</name>
    <dbReference type="NCBI Taxonomy" id="673954"/>
    <lineage>
        <taxon>Bacteria</taxon>
        <taxon>Bacillati</taxon>
        <taxon>Actinomycetota</taxon>
        <taxon>Actinomycetes</taxon>
        <taxon>Micrococcales</taxon>
        <taxon>Intrasporangiaceae</taxon>
        <taxon>Arsenicicoccus</taxon>
    </lineage>
</organism>
<protein>
    <recommendedName>
        <fullName evidence="4">DivIVA domain-containing protein</fullName>
    </recommendedName>
</protein>
<evidence type="ECO:0000256" key="1">
    <source>
        <dbReference type="SAM" id="MobiDB-lite"/>
    </source>
</evidence>
<evidence type="ECO:0000313" key="2">
    <source>
        <dbReference type="EMBL" id="GMA18444.1"/>
    </source>
</evidence>
<reference evidence="3" key="1">
    <citation type="journal article" date="2019" name="Int. J. Syst. Evol. Microbiol.">
        <title>The Global Catalogue of Microorganisms (GCM) 10K type strain sequencing project: providing services to taxonomists for standard genome sequencing and annotation.</title>
        <authorList>
            <consortium name="The Broad Institute Genomics Platform"/>
            <consortium name="The Broad Institute Genome Sequencing Center for Infectious Disease"/>
            <person name="Wu L."/>
            <person name="Ma J."/>
        </authorList>
    </citation>
    <scope>NUCLEOTIDE SEQUENCE [LARGE SCALE GENOMIC DNA]</scope>
    <source>
        <strain evidence="3">NBRC 105830</strain>
    </source>
</reference>
<accession>A0ABQ6HIS0</accession>
<dbReference type="RefSeq" id="WP_241444264.1">
    <property type="nucleotide sequence ID" value="NZ_BSUJ01000001.1"/>
</dbReference>
<gene>
    <name evidence="2" type="ORF">GCM10025862_04650</name>
</gene>
<name>A0ABQ6HIS0_9MICO</name>
<feature type="compositionally biased region" description="Polar residues" evidence="1">
    <location>
        <begin position="122"/>
        <end position="136"/>
    </location>
</feature>
<dbReference type="InterPro" id="IPR019933">
    <property type="entry name" value="DivIVA_domain"/>
</dbReference>
<dbReference type="EMBL" id="BSUJ01000001">
    <property type="protein sequence ID" value="GMA18444.1"/>
    <property type="molecule type" value="Genomic_DNA"/>
</dbReference>
<feature type="region of interest" description="Disordered" evidence="1">
    <location>
        <begin position="29"/>
        <end position="49"/>
    </location>
</feature>
<sequence>MTLLLMLLAVVVVGLLTGLLVRTTGTGQRTLGDETMAEPTSSSPFVPLPERTLRDDDVAALRFDQVFRGYRMSQVDAVLDRLRAELADRDAQIEQLSEDVRDFEVRYGARVSAPTMPGLWSRQPQAGTTTESEPSP</sequence>
<feature type="region of interest" description="Disordered" evidence="1">
    <location>
        <begin position="114"/>
        <end position="136"/>
    </location>
</feature>
<evidence type="ECO:0008006" key="4">
    <source>
        <dbReference type="Google" id="ProtNLM"/>
    </source>
</evidence>
<dbReference type="NCBIfam" id="TIGR03544">
    <property type="entry name" value="DivI1A_domain"/>
    <property type="match status" value="1"/>
</dbReference>